<evidence type="ECO:0000256" key="2">
    <source>
        <dbReference type="PROSITE-ProRule" id="PRU00708"/>
    </source>
</evidence>
<dbReference type="FunFam" id="1.25.40.10:FF:000184">
    <property type="entry name" value="Pentatricopeptide repeat-containing protein, chloroplastic"/>
    <property type="match status" value="1"/>
</dbReference>
<gene>
    <name evidence="4" type="ORF">SHERM_19046</name>
</gene>
<dbReference type="PROSITE" id="PS51375">
    <property type="entry name" value="PPR"/>
    <property type="match status" value="2"/>
</dbReference>
<dbReference type="Gene3D" id="1.25.40.10">
    <property type="entry name" value="Tetratricopeptide repeat domain"/>
    <property type="match status" value="2"/>
</dbReference>
<keyword evidence="5" id="KW-1185">Reference proteome</keyword>
<dbReference type="Proteomes" id="UP001153555">
    <property type="component" value="Unassembled WGS sequence"/>
</dbReference>
<dbReference type="GO" id="GO:0009451">
    <property type="term" value="P:RNA modification"/>
    <property type="evidence" value="ECO:0007669"/>
    <property type="project" value="InterPro"/>
</dbReference>
<feature type="transmembrane region" description="Helical" evidence="3">
    <location>
        <begin position="76"/>
        <end position="99"/>
    </location>
</feature>
<dbReference type="Pfam" id="PF01535">
    <property type="entry name" value="PPR"/>
    <property type="match status" value="3"/>
</dbReference>
<dbReference type="Pfam" id="PF20431">
    <property type="entry name" value="E_motif"/>
    <property type="match status" value="1"/>
</dbReference>
<dbReference type="InterPro" id="IPR046960">
    <property type="entry name" value="PPR_At4g14850-like_plant"/>
</dbReference>
<dbReference type="OrthoDB" id="185373at2759"/>
<organism evidence="4 5">
    <name type="scientific">Striga hermonthica</name>
    <name type="common">Purple witchweed</name>
    <name type="synonym">Buchnera hermonthica</name>
    <dbReference type="NCBI Taxonomy" id="68872"/>
    <lineage>
        <taxon>Eukaryota</taxon>
        <taxon>Viridiplantae</taxon>
        <taxon>Streptophyta</taxon>
        <taxon>Embryophyta</taxon>
        <taxon>Tracheophyta</taxon>
        <taxon>Spermatophyta</taxon>
        <taxon>Magnoliopsida</taxon>
        <taxon>eudicotyledons</taxon>
        <taxon>Gunneridae</taxon>
        <taxon>Pentapetalae</taxon>
        <taxon>asterids</taxon>
        <taxon>lamiids</taxon>
        <taxon>Lamiales</taxon>
        <taxon>Orobanchaceae</taxon>
        <taxon>Buchnereae</taxon>
        <taxon>Striga</taxon>
    </lineage>
</organism>
<name>A0A9N7N2Y4_STRHE</name>
<protein>
    <submittedName>
        <fullName evidence="4">Pentatricopeptide repeat-containing protein</fullName>
    </submittedName>
</protein>
<keyword evidence="3" id="KW-0812">Transmembrane</keyword>
<sequence>MLRRDSFPDRYTFTFLLQACGAVFDLGLVQQVHCHVLKLFSSHCLFVANSLLSARLACGSELEAWLLFDEMPERDVVTWTCMISGLVSLSNFVGAFLVFRDLIIDKSRTQPNPITIISIVSACAALGCTNLTKCMHSYLEKSGWLELDASIVNSLMDAYAKCGDLCYFRKVFDSILISERDLYSWTSIISGYAMLGRGPDALDMFLQMEKERKFIADSVTFVAVLSACAHSGLVKEGLLIFESMVTKYKIKPDLKHYGCVVDLLARVGLLERAYGIVESMPMEPNLVVLGSLLNGCRLHNNLEIGRAVSRKIEMLSERGGAHVLLSNIYANESQWGEVMSIRKETRERMTKKGKPPGRSWIQIQDEVREFVARNKSDDPEAMELHVVLEGLEKLSRL</sequence>
<keyword evidence="3" id="KW-0472">Membrane</keyword>
<dbReference type="InterPro" id="IPR046848">
    <property type="entry name" value="E_motif"/>
</dbReference>
<dbReference type="PANTHER" id="PTHR47926:SF411">
    <property type="entry name" value="PENTATRICOPEPTIDE REPEAT-CONTAINING PROTEIN"/>
    <property type="match status" value="1"/>
</dbReference>
<feature type="transmembrane region" description="Helical" evidence="3">
    <location>
        <begin position="12"/>
        <end position="29"/>
    </location>
</feature>
<dbReference type="NCBIfam" id="TIGR00756">
    <property type="entry name" value="PPR"/>
    <property type="match status" value="3"/>
</dbReference>
<dbReference type="EMBL" id="CACSLK010020742">
    <property type="protein sequence ID" value="CAA0821044.1"/>
    <property type="molecule type" value="Genomic_DNA"/>
</dbReference>
<proteinExistence type="predicted"/>
<dbReference type="InterPro" id="IPR011990">
    <property type="entry name" value="TPR-like_helical_dom_sf"/>
</dbReference>
<evidence type="ECO:0000313" key="4">
    <source>
        <dbReference type="EMBL" id="CAA0821044.1"/>
    </source>
</evidence>
<dbReference type="GO" id="GO:0003723">
    <property type="term" value="F:RNA binding"/>
    <property type="evidence" value="ECO:0007669"/>
    <property type="project" value="InterPro"/>
</dbReference>
<evidence type="ECO:0000256" key="3">
    <source>
        <dbReference type="SAM" id="Phobius"/>
    </source>
</evidence>
<feature type="repeat" description="PPR" evidence="2">
    <location>
        <begin position="217"/>
        <end position="247"/>
    </location>
</feature>
<comment type="caution">
    <text evidence="4">The sequence shown here is derived from an EMBL/GenBank/DDBJ whole genome shotgun (WGS) entry which is preliminary data.</text>
</comment>
<evidence type="ECO:0000313" key="5">
    <source>
        <dbReference type="Proteomes" id="UP001153555"/>
    </source>
</evidence>
<keyword evidence="1" id="KW-0677">Repeat</keyword>
<accession>A0A9N7N2Y4</accession>
<dbReference type="AlphaFoldDB" id="A0A9N7N2Y4"/>
<feature type="repeat" description="PPR" evidence="2">
    <location>
        <begin position="181"/>
        <end position="211"/>
    </location>
</feature>
<keyword evidence="3" id="KW-1133">Transmembrane helix</keyword>
<evidence type="ECO:0000256" key="1">
    <source>
        <dbReference type="ARBA" id="ARBA00022737"/>
    </source>
</evidence>
<reference evidence="4" key="1">
    <citation type="submission" date="2019-12" db="EMBL/GenBank/DDBJ databases">
        <authorList>
            <person name="Scholes J."/>
        </authorList>
    </citation>
    <scope>NUCLEOTIDE SEQUENCE</scope>
</reference>
<dbReference type="PANTHER" id="PTHR47926">
    <property type="entry name" value="PENTATRICOPEPTIDE REPEAT-CONTAINING PROTEIN"/>
    <property type="match status" value="1"/>
</dbReference>
<dbReference type="InterPro" id="IPR002885">
    <property type="entry name" value="PPR_rpt"/>
</dbReference>